<comment type="caution">
    <text evidence="3">The sequence shown here is derived from an EMBL/GenBank/DDBJ whole genome shotgun (WGS) entry which is preliminary data.</text>
</comment>
<keyword evidence="1" id="KW-0732">Signal</keyword>
<dbReference type="EMBL" id="JAABOA010001077">
    <property type="protein sequence ID" value="KAF9582365.1"/>
    <property type="molecule type" value="Genomic_DNA"/>
</dbReference>
<accession>A0A9P6FX91</accession>
<organism evidence="3 4">
    <name type="scientific">Lunasporangiospora selenospora</name>
    <dbReference type="NCBI Taxonomy" id="979761"/>
    <lineage>
        <taxon>Eukaryota</taxon>
        <taxon>Fungi</taxon>
        <taxon>Fungi incertae sedis</taxon>
        <taxon>Mucoromycota</taxon>
        <taxon>Mortierellomycotina</taxon>
        <taxon>Mortierellomycetes</taxon>
        <taxon>Mortierellales</taxon>
        <taxon>Mortierellaceae</taxon>
        <taxon>Lunasporangiospora</taxon>
    </lineage>
</organism>
<sequence length="224" mass="24815">MKIAATLLATLALAASSVLAANTNTNKNNNNKPIRINKKVLQTSKVPFIPHSGTTLFSNWVGLNVDFKYVKPIFNLANTTASIGNGTLVSRGEAHITVILPTEFDTILQPAGVTIKEINDLASRKNRLQKSKFAIECLGRVQVVTKNDGVFQQSLQLIVKRSRDLIKFREDVFKIYVKKGGNPALFDPENFMPHITIGFRGRDIHAEDGVFKRKNACIRRIASV</sequence>
<evidence type="ECO:0000256" key="1">
    <source>
        <dbReference type="SAM" id="SignalP"/>
    </source>
</evidence>
<feature type="domain" description="Swiss Army Knife 2H phosphoesterase" evidence="2">
    <location>
        <begin position="60"/>
        <end position="205"/>
    </location>
</feature>
<dbReference type="Pfam" id="PF22547">
    <property type="entry name" value="2H-SAK"/>
    <property type="match status" value="1"/>
</dbReference>
<keyword evidence="4" id="KW-1185">Reference proteome</keyword>
<dbReference type="InterPro" id="IPR009097">
    <property type="entry name" value="Cyclic_Pdiesterase"/>
</dbReference>
<evidence type="ECO:0000313" key="4">
    <source>
        <dbReference type="Proteomes" id="UP000780801"/>
    </source>
</evidence>
<dbReference type="SUPFAM" id="SSF55144">
    <property type="entry name" value="LigT-like"/>
    <property type="match status" value="1"/>
</dbReference>
<dbReference type="Proteomes" id="UP000780801">
    <property type="component" value="Unassembled WGS sequence"/>
</dbReference>
<gene>
    <name evidence="3" type="ORF">BGW38_000292</name>
</gene>
<proteinExistence type="predicted"/>
<feature type="chain" id="PRO_5040149242" description="Swiss Army Knife 2H phosphoesterase domain-containing protein" evidence="1">
    <location>
        <begin position="21"/>
        <end position="224"/>
    </location>
</feature>
<dbReference type="OrthoDB" id="5545695at2759"/>
<evidence type="ECO:0000313" key="3">
    <source>
        <dbReference type="EMBL" id="KAF9582365.1"/>
    </source>
</evidence>
<feature type="signal peptide" evidence="1">
    <location>
        <begin position="1"/>
        <end position="20"/>
    </location>
</feature>
<protein>
    <recommendedName>
        <fullName evidence="2">Swiss Army Knife 2H phosphoesterase domain-containing protein</fullName>
    </recommendedName>
</protein>
<name>A0A9P6FX91_9FUNG</name>
<evidence type="ECO:0000259" key="2">
    <source>
        <dbReference type="Pfam" id="PF22547"/>
    </source>
</evidence>
<dbReference type="AlphaFoldDB" id="A0A9P6FX91"/>
<reference evidence="3" key="1">
    <citation type="journal article" date="2020" name="Fungal Divers.">
        <title>Resolving the Mortierellaceae phylogeny through synthesis of multi-gene phylogenetics and phylogenomics.</title>
        <authorList>
            <person name="Vandepol N."/>
            <person name="Liber J."/>
            <person name="Desiro A."/>
            <person name="Na H."/>
            <person name="Kennedy M."/>
            <person name="Barry K."/>
            <person name="Grigoriev I.V."/>
            <person name="Miller A.N."/>
            <person name="O'Donnell K."/>
            <person name="Stajich J.E."/>
            <person name="Bonito G."/>
        </authorList>
    </citation>
    <scope>NUCLEOTIDE SEQUENCE</scope>
    <source>
        <strain evidence="3">KOD1015</strain>
    </source>
</reference>
<dbReference type="InterPro" id="IPR054498">
    <property type="entry name" value="2H-SAK"/>
</dbReference>